<evidence type="ECO:0000256" key="7">
    <source>
        <dbReference type="SAM" id="Coils"/>
    </source>
</evidence>
<evidence type="ECO:0000256" key="3">
    <source>
        <dbReference type="ARBA" id="ARBA00023054"/>
    </source>
</evidence>
<sequence length="313" mass="37085">MFLKKKFTHLASKEQDEAKTLNIKKKQKRRSDDKKARLTNQQRMLIYRSEVEEIKTDIEKLAKSSNKIANTYAAILEEGAKRLHEIKKFWFEFDREVVKDGYSERFKTYVSEAFVKYMNNYIKQRDTLQDKLQLANVSLRARIAKFRFQLQKKEEMGEDLHEVDFDQLKIENAQFLARIDEKNQELLQLKLQGAKFAFNLNRDKAILKEIQSQDDSLRADFAKWADLINLIDAETLRAQQEIDQETQRNKQLKARLESYKAPSVRDYISLVNDRTAITKNNVKLEHGLNLIKIDNQQQMLIWKELKEKAYLTS</sequence>
<dbReference type="PANTHER" id="PTHR15654">
    <property type="entry name" value="COILED-COIL DOMAIN-CONTAINING PROTEIN 113-RELATED"/>
    <property type="match status" value="1"/>
</dbReference>
<evidence type="ECO:0000256" key="5">
    <source>
        <dbReference type="ARBA" id="ARBA00044506"/>
    </source>
</evidence>
<comment type="subcellular location">
    <subcellularLocation>
        <location evidence="1">Cell projection</location>
        <location evidence="1">Cilium</location>
    </subcellularLocation>
</comment>
<dbReference type="InterPro" id="IPR051885">
    <property type="entry name" value="CC_CF"/>
</dbReference>
<comment type="similarity">
    <text evidence="5">Belongs to the CFAP263 family.</text>
</comment>
<feature type="coiled-coil region" evidence="7">
    <location>
        <begin position="165"/>
        <end position="192"/>
    </location>
</feature>
<dbReference type="PANTHER" id="PTHR15654:SF2">
    <property type="entry name" value="COILED-COIL DOMAIN-CONTAINING PROTEIN 113"/>
    <property type="match status" value="1"/>
</dbReference>
<keyword evidence="2" id="KW-0970">Cilium biogenesis/degradation</keyword>
<evidence type="ECO:0000256" key="1">
    <source>
        <dbReference type="ARBA" id="ARBA00004138"/>
    </source>
</evidence>
<organism evidence="9 10">
    <name type="scientific">Cichlidogyrus casuarinus</name>
    <dbReference type="NCBI Taxonomy" id="1844966"/>
    <lineage>
        <taxon>Eukaryota</taxon>
        <taxon>Metazoa</taxon>
        <taxon>Spiralia</taxon>
        <taxon>Lophotrochozoa</taxon>
        <taxon>Platyhelminthes</taxon>
        <taxon>Monogenea</taxon>
        <taxon>Monopisthocotylea</taxon>
        <taxon>Dactylogyridea</taxon>
        <taxon>Ancyrocephalidae</taxon>
        <taxon>Cichlidogyrus</taxon>
    </lineage>
</organism>
<reference evidence="9 10" key="1">
    <citation type="submission" date="2024-11" db="EMBL/GenBank/DDBJ databases">
        <title>Adaptive evolution of stress response genes in parasites aligns with host niche diversity.</title>
        <authorList>
            <person name="Hahn C."/>
            <person name="Resl P."/>
        </authorList>
    </citation>
    <scope>NUCLEOTIDE SEQUENCE [LARGE SCALE GENOMIC DNA]</scope>
    <source>
        <strain evidence="9">EGGRZ-B1_66</strain>
        <tissue evidence="9">Body</tissue>
    </source>
</reference>
<dbReference type="InterPro" id="IPR025254">
    <property type="entry name" value="CCDC113/CCDC96_CC"/>
</dbReference>
<dbReference type="EMBL" id="JBJKFK010003560">
    <property type="protein sequence ID" value="KAL3309768.1"/>
    <property type="molecule type" value="Genomic_DNA"/>
</dbReference>
<dbReference type="GO" id="GO:0005929">
    <property type="term" value="C:cilium"/>
    <property type="evidence" value="ECO:0007669"/>
    <property type="project" value="UniProtKB-SubCell"/>
</dbReference>
<dbReference type="Pfam" id="PF13870">
    <property type="entry name" value="CCDC113_CCDC96_CC"/>
    <property type="match status" value="1"/>
</dbReference>
<keyword evidence="3 7" id="KW-0175">Coiled coil</keyword>
<evidence type="ECO:0000259" key="8">
    <source>
        <dbReference type="Pfam" id="PF13870"/>
    </source>
</evidence>
<evidence type="ECO:0000313" key="9">
    <source>
        <dbReference type="EMBL" id="KAL3309768.1"/>
    </source>
</evidence>
<gene>
    <name evidence="9" type="ORF">Ciccas_011681</name>
</gene>
<evidence type="ECO:0000256" key="6">
    <source>
        <dbReference type="ARBA" id="ARBA00044798"/>
    </source>
</evidence>
<evidence type="ECO:0000313" key="10">
    <source>
        <dbReference type="Proteomes" id="UP001626550"/>
    </source>
</evidence>
<dbReference type="GO" id="GO:0030030">
    <property type="term" value="P:cell projection organization"/>
    <property type="evidence" value="ECO:0007669"/>
    <property type="project" value="UniProtKB-KW"/>
</dbReference>
<accession>A0ABD2PRW5</accession>
<name>A0ABD2PRW5_9PLAT</name>
<dbReference type="AlphaFoldDB" id="A0ABD2PRW5"/>
<protein>
    <recommendedName>
        <fullName evidence="6">Cilia- and flagella-associated protein 263</fullName>
    </recommendedName>
</protein>
<comment type="caution">
    <text evidence="9">The sequence shown here is derived from an EMBL/GenBank/DDBJ whole genome shotgun (WGS) entry which is preliminary data.</text>
</comment>
<feature type="domain" description="CCDC113/CCDC96 coiled-coil" evidence="8">
    <location>
        <begin position="123"/>
        <end position="286"/>
    </location>
</feature>
<keyword evidence="10" id="KW-1185">Reference proteome</keyword>
<proteinExistence type="inferred from homology"/>
<evidence type="ECO:0000256" key="4">
    <source>
        <dbReference type="ARBA" id="ARBA00023273"/>
    </source>
</evidence>
<evidence type="ECO:0000256" key="2">
    <source>
        <dbReference type="ARBA" id="ARBA00022794"/>
    </source>
</evidence>
<dbReference type="Proteomes" id="UP001626550">
    <property type="component" value="Unassembled WGS sequence"/>
</dbReference>
<keyword evidence="4" id="KW-0966">Cell projection</keyword>